<dbReference type="Proteomes" id="UP000031774">
    <property type="component" value="Chromosome"/>
</dbReference>
<accession>A0A0B5I357</accession>
<evidence type="ECO:0000313" key="1">
    <source>
        <dbReference type="EMBL" id="AJF64043.1"/>
    </source>
</evidence>
<dbReference type="HOGENOM" id="CLU_1593648_0_0_11"/>
<reference evidence="1 2" key="1">
    <citation type="submission" date="2014-12" db="EMBL/GenBank/DDBJ databases">
        <title>Complete genome sequence of Streptomyces vietnamensis strain GIMV4.0001, a genetic manipulable producer of the benzoisochromanequinone antibiotic granaticin.</title>
        <authorList>
            <person name="Deng M.R."/>
            <person name="Guo J."/>
            <person name="Ma L.Y."/>
            <person name="Feng G.D."/>
            <person name="Mo C.Y."/>
            <person name="Zhu H.H."/>
        </authorList>
    </citation>
    <scope>NUCLEOTIDE SEQUENCE [LARGE SCALE GENOMIC DNA]</scope>
    <source>
        <strain evidence="2">GIMV4.0001</strain>
    </source>
</reference>
<keyword evidence="2" id="KW-1185">Reference proteome</keyword>
<gene>
    <name evidence="1" type="ORF">SVTN_06065</name>
</gene>
<proteinExistence type="predicted"/>
<protein>
    <submittedName>
        <fullName evidence="1">Uncharacterized protein</fullName>
    </submittedName>
</protein>
<name>A0A0B5I357_9ACTN</name>
<organism evidence="1 2">
    <name type="scientific">Streptomyces vietnamensis</name>
    <dbReference type="NCBI Taxonomy" id="362257"/>
    <lineage>
        <taxon>Bacteria</taxon>
        <taxon>Bacillati</taxon>
        <taxon>Actinomycetota</taxon>
        <taxon>Actinomycetes</taxon>
        <taxon>Kitasatosporales</taxon>
        <taxon>Streptomycetaceae</taxon>
        <taxon>Streptomyces</taxon>
    </lineage>
</organism>
<dbReference type="RefSeq" id="WP_041128127.1">
    <property type="nucleotide sequence ID" value="NZ_CP010407.1"/>
</dbReference>
<dbReference type="EMBL" id="CP010407">
    <property type="protein sequence ID" value="AJF64043.1"/>
    <property type="molecule type" value="Genomic_DNA"/>
</dbReference>
<dbReference type="KEGG" id="svt:SVTN_06065"/>
<evidence type="ECO:0000313" key="2">
    <source>
        <dbReference type="Proteomes" id="UP000031774"/>
    </source>
</evidence>
<sequence length="153" mass="17235">MIEIDRIDWGAYECRCGERGHVGQDLRRIISARSVAEMGGVTLAGHVEDQAMLAPVAVPATGVIMAALQEELSADTRDELMLTLWRVVLGEDDESVKTEIYDRVRDGIWTLYREATRGDTEAVLDILEYVEHDGARLEHFRRAVAPRLAKRTR</sequence>
<dbReference type="AlphaFoldDB" id="A0A0B5I357"/>